<gene>
    <name evidence="1" type="ORF">Glove_180g101</name>
</gene>
<proteinExistence type="predicted"/>
<keyword evidence="2" id="KW-1185">Reference proteome</keyword>
<dbReference type="AlphaFoldDB" id="A0A397IWB9"/>
<comment type="caution">
    <text evidence="1">The sequence shown here is derived from an EMBL/GenBank/DDBJ whole genome shotgun (WGS) entry which is preliminary data.</text>
</comment>
<dbReference type="EMBL" id="PQFF01000170">
    <property type="protein sequence ID" value="RHZ77374.1"/>
    <property type="molecule type" value="Genomic_DNA"/>
</dbReference>
<protein>
    <submittedName>
        <fullName evidence="1">Uncharacterized protein</fullName>
    </submittedName>
</protein>
<accession>A0A397IWB9</accession>
<reference evidence="1 2" key="1">
    <citation type="submission" date="2018-08" db="EMBL/GenBank/DDBJ databases">
        <title>Genome and evolution of the arbuscular mycorrhizal fungus Diversispora epigaea (formerly Glomus versiforme) and its bacterial endosymbionts.</title>
        <authorList>
            <person name="Sun X."/>
            <person name="Fei Z."/>
            <person name="Harrison M."/>
        </authorList>
    </citation>
    <scope>NUCLEOTIDE SEQUENCE [LARGE SCALE GENOMIC DNA]</scope>
    <source>
        <strain evidence="1 2">IT104</strain>
    </source>
</reference>
<evidence type="ECO:0000313" key="2">
    <source>
        <dbReference type="Proteomes" id="UP000266861"/>
    </source>
</evidence>
<dbReference type="OrthoDB" id="2314945at2759"/>
<organism evidence="1 2">
    <name type="scientific">Diversispora epigaea</name>
    <dbReference type="NCBI Taxonomy" id="1348612"/>
    <lineage>
        <taxon>Eukaryota</taxon>
        <taxon>Fungi</taxon>
        <taxon>Fungi incertae sedis</taxon>
        <taxon>Mucoromycota</taxon>
        <taxon>Glomeromycotina</taxon>
        <taxon>Glomeromycetes</taxon>
        <taxon>Diversisporales</taxon>
        <taxon>Diversisporaceae</taxon>
        <taxon>Diversispora</taxon>
    </lineage>
</organism>
<dbReference type="Proteomes" id="UP000266861">
    <property type="component" value="Unassembled WGS sequence"/>
</dbReference>
<sequence>MSSNNISPSIISEATLLDNNNDTLITEITQYFINRGFQQNLVNSFLTRNSCLEFMTNEEIMFDFLDEREQMDPIIFIGVEGNEGVEPGEDKKLLVKWGLTEEASNKLRDDVHDSIWSQQFLKYWLLDWIYNQWDTTIQMDLKTVFYDSKFLYDQWYYDREKGPQMFASSFEKIINIGEDSLIMYNTKITNAMDINYKAFFYSTTYENVQSINEIGIDLTCCRNHLDFGKNQSFYLNPSLDNAIDFIKNRWSAGFYGIIVYWINMKKLKSMKYQDLTQDENLWKEVVVASRCGQRSVVDNNDFVYGYQLSNPRQIRNTYYNKNNKSNKKKDLWKKLIPMAKWFEPIYNFQLAVKNDDAVEIINNYQVGLHPGVDSVQW</sequence>
<evidence type="ECO:0000313" key="1">
    <source>
        <dbReference type="EMBL" id="RHZ77374.1"/>
    </source>
</evidence>
<name>A0A397IWB9_9GLOM</name>